<accession>A0A7W5CBJ7</accession>
<dbReference type="EMBL" id="JACHXW010000014">
    <property type="protein sequence ID" value="MBB3154169.1"/>
    <property type="molecule type" value="Genomic_DNA"/>
</dbReference>
<organism evidence="1 2">
    <name type="scientific">Paenibacillus endophyticus</name>
    <dbReference type="NCBI Taxonomy" id="1294268"/>
    <lineage>
        <taxon>Bacteria</taxon>
        <taxon>Bacillati</taxon>
        <taxon>Bacillota</taxon>
        <taxon>Bacilli</taxon>
        <taxon>Bacillales</taxon>
        <taxon>Paenibacillaceae</taxon>
        <taxon>Paenibacillus</taxon>
    </lineage>
</organism>
<name>A0A7W5CBJ7_9BACL</name>
<dbReference type="Proteomes" id="UP000518605">
    <property type="component" value="Unassembled WGS sequence"/>
</dbReference>
<reference evidence="1 2" key="1">
    <citation type="submission" date="2020-08" db="EMBL/GenBank/DDBJ databases">
        <title>Genomic Encyclopedia of Type Strains, Phase III (KMG-III): the genomes of soil and plant-associated and newly described type strains.</title>
        <authorList>
            <person name="Whitman W."/>
        </authorList>
    </citation>
    <scope>NUCLEOTIDE SEQUENCE [LARGE SCALE GENOMIC DNA]</scope>
    <source>
        <strain evidence="1 2">CECT 8234</strain>
    </source>
</reference>
<evidence type="ECO:0008006" key="3">
    <source>
        <dbReference type="Google" id="ProtNLM"/>
    </source>
</evidence>
<dbReference type="RefSeq" id="WP_183567111.1">
    <property type="nucleotide sequence ID" value="NZ_CBCSLB010000014.1"/>
</dbReference>
<evidence type="ECO:0000313" key="2">
    <source>
        <dbReference type="Proteomes" id="UP000518605"/>
    </source>
</evidence>
<keyword evidence="2" id="KW-1185">Reference proteome</keyword>
<sequence>MMKKFGITVLFTVFITMLTGCQGWFNSIPKDTVMVKNIPQEHQNNELEYEGVLSQDAVKTLSIQAVNTYFKKKLVIDLVQFEIMAIDQNKLKELLNEAAIAPQPMQRRTQQKQMPFTSELSGISGGLFNVTLTSSDAPAVVYDIVLNAKDGDILKILRSYRESMAMPGESDGKVFDYADRFIEEYGSYPLSELTGQVDLTRWGQAVEVYYTSKEGKDLKYCVMIDFGSHEVVGFSKDVMALLSYYSKL</sequence>
<dbReference type="PROSITE" id="PS51257">
    <property type="entry name" value="PROKAR_LIPOPROTEIN"/>
    <property type="match status" value="1"/>
</dbReference>
<evidence type="ECO:0000313" key="1">
    <source>
        <dbReference type="EMBL" id="MBB3154169.1"/>
    </source>
</evidence>
<proteinExistence type="predicted"/>
<gene>
    <name evidence="1" type="ORF">FHS16_004245</name>
</gene>
<comment type="caution">
    <text evidence="1">The sequence shown here is derived from an EMBL/GenBank/DDBJ whole genome shotgun (WGS) entry which is preliminary data.</text>
</comment>
<protein>
    <recommendedName>
        <fullName evidence="3">Lipoprotein</fullName>
    </recommendedName>
</protein>
<dbReference type="AlphaFoldDB" id="A0A7W5CBJ7"/>